<sequence length="191" mass="21875">MRDYVSRELPWDKLNIHLLGIEATPNLYKYRRLHRAIHVIGCLHLNLSNLVGSSDRMVDEFWMNAEDTDQPHINAFIADPQPHRLNQLNMSEVSIAYGLIAKRRLEDGYNDHQYIFIAVFSVSDFEVRIHQIWHDKQDPEALQICSSPIMGFKGGLQNNLDDWITILCWIAGEPVGDPKTGKVVSESEHGA</sequence>
<dbReference type="Proteomes" id="UP000191500">
    <property type="component" value="Unassembled WGS sequence"/>
</dbReference>
<comment type="caution">
    <text evidence="1">The sequence shown here is derived from an EMBL/GenBank/DDBJ whole genome shotgun (WGS) entry which is preliminary data.</text>
</comment>
<reference evidence="2" key="1">
    <citation type="journal article" date="2017" name="Nat. Microbiol.">
        <title>Global analysis of biosynthetic gene clusters reveals vast potential of secondary metabolite production in Penicillium species.</title>
        <authorList>
            <person name="Nielsen J.C."/>
            <person name="Grijseels S."/>
            <person name="Prigent S."/>
            <person name="Ji B."/>
            <person name="Dainat J."/>
            <person name="Nielsen K.F."/>
            <person name="Frisvad J.C."/>
            <person name="Workman M."/>
            <person name="Nielsen J."/>
        </authorList>
    </citation>
    <scope>NUCLEOTIDE SEQUENCE [LARGE SCALE GENOMIC DNA]</scope>
    <source>
        <strain evidence="2">IBT 31321</strain>
    </source>
</reference>
<name>A0A1V6UH25_9EURO</name>
<keyword evidence="2" id="KW-1185">Reference proteome</keyword>
<dbReference type="EMBL" id="MDDG01000009">
    <property type="protein sequence ID" value="OQE37727.1"/>
    <property type="molecule type" value="Genomic_DNA"/>
</dbReference>
<evidence type="ECO:0000313" key="1">
    <source>
        <dbReference type="EMBL" id="OQE37727.1"/>
    </source>
</evidence>
<dbReference type="AlphaFoldDB" id="A0A1V6UH25"/>
<gene>
    <name evidence="1" type="ORF">PENCOP_c009G08080</name>
</gene>
<proteinExistence type="predicted"/>
<protein>
    <submittedName>
        <fullName evidence="1">Uncharacterized protein</fullName>
    </submittedName>
</protein>
<organism evidence="1 2">
    <name type="scientific">Penicillium coprophilum</name>
    <dbReference type="NCBI Taxonomy" id="36646"/>
    <lineage>
        <taxon>Eukaryota</taxon>
        <taxon>Fungi</taxon>
        <taxon>Dikarya</taxon>
        <taxon>Ascomycota</taxon>
        <taxon>Pezizomycotina</taxon>
        <taxon>Eurotiomycetes</taxon>
        <taxon>Eurotiomycetidae</taxon>
        <taxon>Eurotiales</taxon>
        <taxon>Aspergillaceae</taxon>
        <taxon>Penicillium</taxon>
    </lineage>
</organism>
<accession>A0A1V6UH25</accession>
<evidence type="ECO:0000313" key="2">
    <source>
        <dbReference type="Proteomes" id="UP000191500"/>
    </source>
</evidence>